<dbReference type="AlphaFoldDB" id="A0A939NDW3"/>
<dbReference type="Pfam" id="PF00577">
    <property type="entry name" value="Usher"/>
    <property type="match status" value="1"/>
</dbReference>
<dbReference type="InterPro" id="IPR000015">
    <property type="entry name" value="Fimb_usher"/>
</dbReference>
<sequence length="36" mass="3688">MPQITGVAASNATVTLSQNGRIISRESAGGPFVIMI</sequence>
<evidence type="ECO:0000313" key="1">
    <source>
        <dbReference type="EMBL" id="MBO1915810.1"/>
    </source>
</evidence>
<accession>A0A939NDW3</accession>
<reference evidence="1" key="1">
    <citation type="submission" date="2021-03" db="EMBL/GenBank/DDBJ databases">
        <title>Molecular epidemiology and mechanisms of colistin and carbapenem resistance in Enterobacteriaceae from clinical isolates, the environment and porcine samples in Pretoria, South Africa.</title>
        <authorList>
            <person name="Bogoshi D."/>
            <person name="Mbelle N.M."/>
            <person name="Naidoo V."/>
            <person name="Osei Sekyere J."/>
        </authorList>
    </citation>
    <scope>NUCLEOTIDE SEQUENCE</scope>
    <source>
        <strain evidence="1">C052</strain>
    </source>
</reference>
<name>A0A939NDW3_PRORE</name>
<protein>
    <submittedName>
        <fullName evidence="1">Fimbria/pilus outer membrane usher protein</fullName>
    </submittedName>
</protein>
<gene>
    <name evidence="1" type="ORF">J4727_02085</name>
</gene>
<dbReference type="Gene3D" id="2.60.40.3110">
    <property type="match status" value="1"/>
</dbReference>
<dbReference type="Proteomes" id="UP000664477">
    <property type="component" value="Unassembled WGS sequence"/>
</dbReference>
<dbReference type="GO" id="GO:0015473">
    <property type="term" value="F:fimbrial usher porin activity"/>
    <property type="evidence" value="ECO:0007669"/>
    <property type="project" value="InterPro"/>
</dbReference>
<dbReference type="GO" id="GO:0009297">
    <property type="term" value="P:pilus assembly"/>
    <property type="evidence" value="ECO:0007669"/>
    <property type="project" value="InterPro"/>
</dbReference>
<comment type="caution">
    <text evidence="1">The sequence shown here is derived from an EMBL/GenBank/DDBJ whole genome shotgun (WGS) entry which is preliminary data.</text>
</comment>
<evidence type="ECO:0000313" key="2">
    <source>
        <dbReference type="Proteomes" id="UP000664477"/>
    </source>
</evidence>
<dbReference type="EMBL" id="JAGETQ010000007">
    <property type="protein sequence ID" value="MBO1915810.1"/>
    <property type="molecule type" value="Genomic_DNA"/>
</dbReference>
<organism evidence="1 2">
    <name type="scientific">Providencia rettgeri</name>
    <dbReference type="NCBI Taxonomy" id="587"/>
    <lineage>
        <taxon>Bacteria</taxon>
        <taxon>Pseudomonadati</taxon>
        <taxon>Pseudomonadota</taxon>
        <taxon>Gammaproteobacteria</taxon>
        <taxon>Enterobacterales</taxon>
        <taxon>Morganellaceae</taxon>
        <taxon>Providencia</taxon>
    </lineage>
</organism>
<dbReference type="GO" id="GO:0016020">
    <property type="term" value="C:membrane"/>
    <property type="evidence" value="ECO:0007669"/>
    <property type="project" value="InterPro"/>
</dbReference>
<proteinExistence type="predicted"/>